<organism evidence="1 2">
    <name type="scientific">Streptomyces citrinus</name>
    <dbReference type="NCBI Taxonomy" id="3118173"/>
    <lineage>
        <taxon>Bacteria</taxon>
        <taxon>Bacillati</taxon>
        <taxon>Actinomycetota</taxon>
        <taxon>Actinomycetes</taxon>
        <taxon>Kitasatosporales</taxon>
        <taxon>Streptomycetaceae</taxon>
        <taxon>Streptomyces</taxon>
    </lineage>
</organism>
<evidence type="ECO:0000313" key="1">
    <source>
        <dbReference type="EMBL" id="WWQ66082.1"/>
    </source>
</evidence>
<gene>
    <name evidence="1" type="ORF">V2W30_23980</name>
</gene>
<proteinExistence type="predicted"/>
<reference evidence="1" key="1">
    <citation type="journal article" date="2025" name="Int. J. Syst. Evol. Microbiol.">
        <title>Streptomyces citrinus sp. nov., with yellow diffusible pigment.</title>
        <authorList>
            <person name="He Y."/>
            <person name="Yang E."/>
            <person name="Xu J."/>
            <person name="Sun Y."/>
            <person name="Sun L."/>
        </authorList>
    </citation>
    <scope>NUCLEOTIDE SEQUENCE</scope>
    <source>
        <strain evidence="1">Q6</strain>
    </source>
</reference>
<dbReference type="Proteomes" id="UP001432251">
    <property type="component" value="Chromosome"/>
</dbReference>
<keyword evidence="2" id="KW-1185">Reference proteome</keyword>
<accession>A0ACD5AFV7</accession>
<name>A0ACD5AFV7_9ACTN</name>
<dbReference type="EMBL" id="CP146022">
    <property type="protein sequence ID" value="WWQ66082.1"/>
    <property type="molecule type" value="Genomic_DNA"/>
</dbReference>
<evidence type="ECO:0000313" key="2">
    <source>
        <dbReference type="Proteomes" id="UP001432251"/>
    </source>
</evidence>
<protein>
    <submittedName>
        <fullName evidence="1">Uncharacterized protein</fullName>
    </submittedName>
</protein>
<sequence>MTRLLVEHAEPPITRYREPVPIVQGTADTTVPPVTARETAAALAAAGTRVTYTPYAGVDHRSLPVTALDQVNAWLDGRLAR</sequence>